<feature type="compositionally biased region" description="Basic and acidic residues" evidence="1">
    <location>
        <begin position="1"/>
        <end position="18"/>
    </location>
</feature>
<keyword evidence="3" id="KW-1185">Reference proteome</keyword>
<sequence>MDINEGRGDDSDGTKNDRNTNIISRDTRNTPNKNRYGNLEMKADDLEGEDLELFQAMKESVRAKRRRRGGMFSGKYPMLVVVECDADVTPTTYVVKELEKYINVYWVP</sequence>
<reference evidence="2 3" key="1">
    <citation type="journal article" date="2017" name="Nat. Commun.">
        <title>Genome assembly with in vitro proximity ligation data and whole-genome triplication in lettuce.</title>
        <authorList>
            <person name="Reyes-Chin-Wo S."/>
            <person name="Wang Z."/>
            <person name="Yang X."/>
            <person name="Kozik A."/>
            <person name="Arikit S."/>
            <person name="Song C."/>
            <person name="Xia L."/>
            <person name="Froenicke L."/>
            <person name="Lavelle D.O."/>
            <person name="Truco M.J."/>
            <person name="Xia R."/>
            <person name="Zhu S."/>
            <person name="Xu C."/>
            <person name="Xu H."/>
            <person name="Xu X."/>
            <person name="Cox K."/>
            <person name="Korf I."/>
            <person name="Meyers B.C."/>
            <person name="Michelmore R.W."/>
        </authorList>
    </citation>
    <scope>NUCLEOTIDE SEQUENCE [LARGE SCALE GENOMIC DNA]</scope>
    <source>
        <strain evidence="3">cv. Salinas</strain>
        <tissue evidence="2">Seedlings</tissue>
    </source>
</reference>
<evidence type="ECO:0000256" key="1">
    <source>
        <dbReference type="SAM" id="MobiDB-lite"/>
    </source>
</evidence>
<evidence type="ECO:0000313" key="3">
    <source>
        <dbReference type="Proteomes" id="UP000235145"/>
    </source>
</evidence>
<feature type="compositionally biased region" description="Polar residues" evidence="1">
    <location>
        <begin position="19"/>
        <end position="35"/>
    </location>
</feature>
<accession>A0A9R1V0A9</accession>
<feature type="region of interest" description="Disordered" evidence="1">
    <location>
        <begin position="1"/>
        <end position="37"/>
    </location>
</feature>
<proteinExistence type="predicted"/>
<organism evidence="2 3">
    <name type="scientific">Lactuca sativa</name>
    <name type="common">Garden lettuce</name>
    <dbReference type="NCBI Taxonomy" id="4236"/>
    <lineage>
        <taxon>Eukaryota</taxon>
        <taxon>Viridiplantae</taxon>
        <taxon>Streptophyta</taxon>
        <taxon>Embryophyta</taxon>
        <taxon>Tracheophyta</taxon>
        <taxon>Spermatophyta</taxon>
        <taxon>Magnoliopsida</taxon>
        <taxon>eudicotyledons</taxon>
        <taxon>Gunneridae</taxon>
        <taxon>Pentapetalae</taxon>
        <taxon>asterids</taxon>
        <taxon>campanulids</taxon>
        <taxon>Asterales</taxon>
        <taxon>Asteraceae</taxon>
        <taxon>Cichorioideae</taxon>
        <taxon>Cichorieae</taxon>
        <taxon>Lactucinae</taxon>
        <taxon>Lactuca</taxon>
    </lineage>
</organism>
<name>A0A9R1V0A9_LACSA</name>
<dbReference type="AlphaFoldDB" id="A0A9R1V0A9"/>
<gene>
    <name evidence="2" type="ORF">LSAT_V11C700378820</name>
</gene>
<comment type="caution">
    <text evidence="2">The sequence shown here is derived from an EMBL/GenBank/DDBJ whole genome shotgun (WGS) entry which is preliminary data.</text>
</comment>
<dbReference type="Proteomes" id="UP000235145">
    <property type="component" value="Unassembled WGS sequence"/>
</dbReference>
<protein>
    <submittedName>
        <fullName evidence="2">Uncharacterized protein</fullName>
    </submittedName>
</protein>
<evidence type="ECO:0000313" key="2">
    <source>
        <dbReference type="EMBL" id="KAJ0195971.1"/>
    </source>
</evidence>
<dbReference type="EMBL" id="NBSK02000007">
    <property type="protein sequence ID" value="KAJ0195971.1"/>
    <property type="molecule type" value="Genomic_DNA"/>
</dbReference>